<dbReference type="SUPFAM" id="SSF57850">
    <property type="entry name" value="RING/U-box"/>
    <property type="match status" value="1"/>
</dbReference>
<keyword evidence="8" id="KW-1185">Reference proteome</keyword>
<sequence length="702" mass="79679">MFPLSRGVSLRRNPDRQNELQTMKRMVVSQLNTLQMLRDDIDHGAAKSLVVSKASFRRLVYERQTESDGLPQLHRPISKDEFLKNFERYRTIIRNFLAIEIKAIPFRSKMEQPEEQNPNTAQQTTIEEIADSPDPIETEEECSVCRNGMIDTTVLSDCVHQFCYDCIIGWLTKGSGTFCPMCKTPVKYVSKKDSGERITIEQILAEKEPEATASEDLITEKRIVSRKMRSCRRLMIKIDELIGVSLRRNPDRQNELQTMKRMVVSQLNTLQMLRDDIDHGAAKSLVVSKASFRRLVYERQTESDGLPQLHRPISKDEFLKNFERYRTIIRNFLAIEIKAIPFRSQPKVDNENIWYFHTVSDMLDGKDNELIDQIINLIVEVGPNDIKAGQVEAVFNGMITGRVAVCFISQLRSLLNSKMSYLEWCGSVRYRSHLDRGGEAAGQEVVVVDDTVDDNHREENGFSRFNRRVFAPFDRVFDAPFDGRNNFVSPTISALFGAPLRLDQLVNTFRPQAHVRPLANPTAGIPWSQLTSSSLTPPKSSKPNQKPVPIVNLNDDDDDDNDDDEDSGTPQSLSESDDDDIQVVDSNGTIVLGDTPDCKPGPSTRVSRKRRSEELKTETGKKAKMELPEGIVDDVKKLLEKYNVPTKDSLSVMVDATLKVLDEKRRNLLKKKNESSSGDNARKNTPPRLQFSNLGPLTELSD</sequence>
<dbReference type="PANTHER" id="PTHR12109:SF11">
    <property type="entry name" value="PROTEIN CBG02634"/>
    <property type="match status" value="1"/>
</dbReference>
<dbReference type="PROSITE" id="PS50089">
    <property type="entry name" value="ZF_RING_2"/>
    <property type="match status" value="1"/>
</dbReference>
<feature type="compositionally biased region" description="Acidic residues" evidence="5">
    <location>
        <begin position="554"/>
        <end position="567"/>
    </location>
</feature>
<feature type="region of interest" description="Disordered" evidence="5">
    <location>
        <begin position="666"/>
        <end position="702"/>
    </location>
</feature>
<evidence type="ECO:0000256" key="3">
    <source>
        <dbReference type="ARBA" id="ARBA00022833"/>
    </source>
</evidence>
<keyword evidence="2 4" id="KW-0863">Zinc-finger</keyword>
<feature type="compositionally biased region" description="Basic and acidic residues" evidence="5">
    <location>
        <begin position="611"/>
        <end position="622"/>
    </location>
</feature>
<keyword evidence="3" id="KW-0862">Zinc</keyword>
<dbReference type="AlphaFoldDB" id="A0A8R1EGD3"/>
<evidence type="ECO:0000256" key="1">
    <source>
        <dbReference type="ARBA" id="ARBA00022723"/>
    </source>
</evidence>
<dbReference type="InterPro" id="IPR018957">
    <property type="entry name" value="Znf_C3HC4_RING-type"/>
</dbReference>
<dbReference type="GO" id="GO:0008270">
    <property type="term" value="F:zinc ion binding"/>
    <property type="evidence" value="ECO:0007669"/>
    <property type="project" value="UniProtKB-KW"/>
</dbReference>
<keyword evidence="1" id="KW-0479">Metal-binding</keyword>
<dbReference type="InterPro" id="IPR001841">
    <property type="entry name" value="Znf_RING"/>
</dbReference>
<evidence type="ECO:0000259" key="6">
    <source>
        <dbReference type="PROSITE" id="PS50089"/>
    </source>
</evidence>
<dbReference type="Gene3D" id="3.30.40.10">
    <property type="entry name" value="Zinc/RING finger domain, C3HC4 (zinc finger)"/>
    <property type="match status" value="1"/>
</dbReference>
<reference evidence="8" key="1">
    <citation type="submission" date="2010-08" db="EMBL/GenBank/DDBJ databases">
        <authorList>
            <consortium name="Caenorhabditis japonica Sequencing Consortium"/>
            <person name="Wilson R.K."/>
        </authorList>
    </citation>
    <scope>NUCLEOTIDE SEQUENCE [LARGE SCALE GENOMIC DNA]</scope>
    <source>
        <strain evidence="8">DF5081</strain>
    </source>
</reference>
<dbReference type="PROSITE" id="PS00518">
    <property type="entry name" value="ZF_RING_1"/>
    <property type="match status" value="1"/>
</dbReference>
<evidence type="ECO:0000256" key="4">
    <source>
        <dbReference type="PROSITE-ProRule" id="PRU00175"/>
    </source>
</evidence>
<reference evidence="7" key="2">
    <citation type="submission" date="2022-06" db="UniProtKB">
        <authorList>
            <consortium name="EnsemblMetazoa"/>
        </authorList>
    </citation>
    <scope>IDENTIFICATION</scope>
    <source>
        <strain evidence="7">DF5081</strain>
    </source>
</reference>
<dbReference type="InterPro" id="IPR013083">
    <property type="entry name" value="Znf_RING/FYVE/PHD"/>
</dbReference>
<name>A0A8R1EGD3_CAEJA</name>
<dbReference type="PANTHER" id="PTHR12109">
    <property type="entry name" value="RING FINGER PROTEIN 141-RELATED"/>
    <property type="match status" value="1"/>
</dbReference>
<dbReference type="EnsemblMetazoa" id="CJA34379a.1">
    <property type="protein sequence ID" value="CJA34379a.1"/>
    <property type="gene ID" value="WBGene00210226"/>
</dbReference>
<protein>
    <submittedName>
        <fullName evidence="7">RING-type domain-containing protein</fullName>
    </submittedName>
</protein>
<proteinExistence type="predicted"/>
<feature type="compositionally biased region" description="Low complexity" evidence="5">
    <location>
        <begin position="530"/>
        <end position="543"/>
    </location>
</feature>
<dbReference type="SMART" id="SM00184">
    <property type="entry name" value="RING"/>
    <property type="match status" value="1"/>
</dbReference>
<organism evidence="7 8">
    <name type="scientific">Caenorhabditis japonica</name>
    <dbReference type="NCBI Taxonomy" id="281687"/>
    <lineage>
        <taxon>Eukaryota</taxon>
        <taxon>Metazoa</taxon>
        <taxon>Ecdysozoa</taxon>
        <taxon>Nematoda</taxon>
        <taxon>Chromadorea</taxon>
        <taxon>Rhabditida</taxon>
        <taxon>Rhabditina</taxon>
        <taxon>Rhabditomorpha</taxon>
        <taxon>Rhabditoidea</taxon>
        <taxon>Rhabditidae</taxon>
        <taxon>Peloderinae</taxon>
        <taxon>Caenorhabditis</taxon>
    </lineage>
</organism>
<evidence type="ECO:0000313" key="7">
    <source>
        <dbReference type="EnsemblMetazoa" id="CJA34379a.1"/>
    </source>
</evidence>
<evidence type="ECO:0000256" key="2">
    <source>
        <dbReference type="ARBA" id="ARBA00022771"/>
    </source>
</evidence>
<dbReference type="InterPro" id="IPR047126">
    <property type="entry name" value="RNF141-like"/>
</dbReference>
<feature type="domain" description="RING-type" evidence="6">
    <location>
        <begin position="142"/>
        <end position="183"/>
    </location>
</feature>
<feature type="region of interest" description="Disordered" evidence="5">
    <location>
        <begin position="517"/>
        <end position="622"/>
    </location>
</feature>
<dbReference type="InterPro" id="IPR017907">
    <property type="entry name" value="Znf_RING_CS"/>
</dbReference>
<dbReference type="Pfam" id="PF00097">
    <property type="entry name" value="zf-C3HC4"/>
    <property type="match status" value="1"/>
</dbReference>
<dbReference type="Proteomes" id="UP000005237">
    <property type="component" value="Unassembled WGS sequence"/>
</dbReference>
<evidence type="ECO:0000256" key="5">
    <source>
        <dbReference type="SAM" id="MobiDB-lite"/>
    </source>
</evidence>
<evidence type="ECO:0000313" key="8">
    <source>
        <dbReference type="Proteomes" id="UP000005237"/>
    </source>
</evidence>
<accession>A0A8R1EGD3</accession>